<dbReference type="GO" id="GO:0005975">
    <property type="term" value="P:carbohydrate metabolic process"/>
    <property type="evidence" value="ECO:0007669"/>
    <property type="project" value="InterPro"/>
</dbReference>
<feature type="domain" description="Non-reducing end beta-L-arabinofuranosidase-like GH127 catalytic" evidence="1">
    <location>
        <begin position="15"/>
        <end position="401"/>
    </location>
</feature>
<dbReference type="SUPFAM" id="SSF48208">
    <property type="entry name" value="Six-hairpin glycosidases"/>
    <property type="match status" value="1"/>
</dbReference>
<dbReference type="EMBL" id="CP151632">
    <property type="protein sequence ID" value="WZO34051.1"/>
    <property type="molecule type" value="Genomic_DNA"/>
</dbReference>
<gene>
    <name evidence="2" type="ORF">MRBLWS13_001694</name>
</gene>
<sequence length="616" mass="68560">MPLDTSTAVALAPGAVRLTSGDVDRRRRRNREYLVSLTERNLVQNHLIEAGIGDQLWHLHPSREGHADRGLDRHWGWETPGSLLRGHFLGHWMSAAAREVAATGDAVLRGKLDNVIRLLAECQEENGGAWVFATPRSFLRRLGEGRETWAPQYAIHKTFMGLIDVYRDLGDERALTIAHRAAGTIAEWARGFGTARFQEILDVETGGMLEVWADLLEATGDGLYRELLDRYWHASLFDPLLDGQDVLTNMHANTTIPEVLGAARAYEVTGDERWRRVVEAYWEWAVIRRGTFCTGGQTSGEIWTPPFEFAARRGSKTQEHCVVYNMIRLADVLFRWSGAAGPLDYIEANLYNGLLAQQNPETGMVAYFLPLEGGGRKEWGTPTEDFWCCHGTLVQAHTRLAQLAVYAGADDVVTVAQYLPVRAEAAVAGHAVGVEIRLLDDAGYVGPDANAGPGGDRRRPRALRARVTVTSDGTDAVRLRLRVPAWTDREPVVRTSARWRRAGAWLEVDHPGGETSVDLEFPLTLRAVPIPDEPSTMAFVEGPVVLAGLVDREVALHGDAGDPTTMLAPDDERQWTQWLVRYRSIGQDAAIRFLPLHEVTDQRFSIYFPVRSTVSR</sequence>
<protein>
    <submittedName>
        <fullName evidence="2">Glycoside hydrolase family 127 protein</fullName>
    </submittedName>
</protein>
<organism evidence="2">
    <name type="scientific">Microbacterium sp. LWS13-1.2</name>
    <dbReference type="NCBI Taxonomy" id="3135264"/>
    <lineage>
        <taxon>Bacteria</taxon>
        <taxon>Bacillati</taxon>
        <taxon>Actinomycetota</taxon>
        <taxon>Actinomycetes</taxon>
        <taxon>Micrococcales</taxon>
        <taxon>Microbacteriaceae</taxon>
        <taxon>Microbacterium</taxon>
    </lineage>
</organism>
<accession>A0AAU6SAS2</accession>
<proteinExistence type="predicted"/>
<dbReference type="Pfam" id="PF07944">
    <property type="entry name" value="Beta-AFase-like_GH127_cat"/>
    <property type="match status" value="1"/>
</dbReference>
<dbReference type="RefSeq" id="WP_349428601.1">
    <property type="nucleotide sequence ID" value="NZ_CP151632.1"/>
</dbReference>
<dbReference type="PANTHER" id="PTHR31151">
    <property type="entry name" value="PROLINE-TRNA LIGASE (DUF1680)"/>
    <property type="match status" value="1"/>
</dbReference>
<dbReference type="InterPro" id="IPR012878">
    <property type="entry name" value="Beta-AFase-like_GH127_cat"/>
</dbReference>
<dbReference type="InterPro" id="IPR008928">
    <property type="entry name" value="6-hairpin_glycosidase_sf"/>
</dbReference>
<evidence type="ECO:0000313" key="2">
    <source>
        <dbReference type="EMBL" id="WZO34051.1"/>
    </source>
</evidence>
<dbReference type="AlphaFoldDB" id="A0AAU6SAS2"/>
<dbReference type="PANTHER" id="PTHR31151:SF0">
    <property type="entry name" value="PROLINE-TRNA LIGASE (DUF1680)"/>
    <property type="match status" value="1"/>
</dbReference>
<reference evidence="2" key="1">
    <citation type="submission" date="2024-04" db="EMBL/GenBank/DDBJ databases">
        <authorList>
            <person name="Roder T."/>
            <person name="Oberhansli S."/>
            <person name="Kreuzer M."/>
        </authorList>
    </citation>
    <scope>NUCLEOTIDE SEQUENCE</scope>
    <source>
        <strain evidence="2">LWS13-1.2</strain>
    </source>
</reference>
<name>A0AAU6SAS2_9MICO</name>
<keyword evidence="2" id="KW-0378">Hydrolase</keyword>
<dbReference type="GO" id="GO:0016787">
    <property type="term" value="F:hydrolase activity"/>
    <property type="evidence" value="ECO:0007669"/>
    <property type="project" value="UniProtKB-KW"/>
</dbReference>
<evidence type="ECO:0000259" key="1">
    <source>
        <dbReference type="Pfam" id="PF07944"/>
    </source>
</evidence>